<evidence type="ECO:0000313" key="3">
    <source>
        <dbReference type="EMBL" id="KAF0982592.1"/>
    </source>
</evidence>
<gene>
    <name evidence="3" type="ORF">FDP41_011522</name>
</gene>
<feature type="region of interest" description="Disordered" evidence="2">
    <location>
        <begin position="1"/>
        <end position="54"/>
    </location>
</feature>
<reference evidence="3 4" key="1">
    <citation type="journal article" date="2019" name="Sci. Rep.">
        <title>Nanopore sequencing improves the draft genome of the human pathogenic amoeba Naegleria fowleri.</title>
        <authorList>
            <person name="Liechti N."/>
            <person name="Schurch N."/>
            <person name="Bruggmann R."/>
            <person name="Wittwer M."/>
        </authorList>
    </citation>
    <scope>NUCLEOTIDE SEQUENCE [LARGE SCALE GENOMIC DNA]</scope>
    <source>
        <strain evidence="3 4">ATCC 30894</strain>
    </source>
</reference>
<organism evidence="3 4">
    <name type="scientific">Naegleria fowleri</name>
    <name type="common">Brain eating amoeba</name>
    <dbReference type="NCBI Taxonomy" id="5763"/>
    <lineage>
        <taxon>Eukaryota</taxon>
        <taxon>Discoba</taxon>
        <taxon>Heterolobosea</taxon>
        <taxon>Tetramitia</taxon>
        <taxon>Eutetramitia</taxon>
        <taxon>Vahlkampfiidae</taxon>
        <taxon>Naegleria</taxon>
    </lineage>
</organism>
<feature type="region of interest" description="Disordered" evidence="2">
    <location>
        <begin position="101"/>
        <end position="150"/>
    </location>
</feature>
<protein>
    <submittedName>
        <fullName evidence="3">Uncharacterized protein</fullName>
    </submittedName>
</protein>
<dbReference type="VEuPathDB" id="AmoebaDB:NfTy_018410"/>
<feature type="coiled-coil region" evidence="1">
    <location>
        <begin position="266"/>
        <end position="339"/>
    </location>
</feature>
<feature type="region of interest" description="Disordered" evidence="2">
    <location>
        <begin position="464"/>
        <end position="505"/>
    </location>
</feature>
<dbReference type="RefSeq" id="XP_044567305.1">
    <property type="nucleotide sequence ID" value="XM_044701940.1"/>
</dbReference>
<dbReference type="GeneID" id="68118737"/>
<dbReference type="OMA" id="FNIREKH"/>
<evidence type="ECO:0000256" key="1">
    <source>
        <dbReference type="SAM" id="Coils"/>
    </source>
</evidence>
<keyword evidence="4" id="KW-1185">Reference proteome</keyword>
<dbReference type="VEuPathDB" id="AmoebaDB:FDP41_011522"/>
<accession>A0A6A5C6V6</accession>
<feature type="compositionally biased region" description="Polar residues" evidence="2">
    <location>
        <begin position="1"/>
        <end position="42"/>
    </location>
</feature>
<evidence type="ECO:0000256" key="2">
    <source>
        <dbReference type="SAM" id="MobiDB-lite"/>
    </source>
</evidence>
<feature type="compositionally biased region" description="Low complexity" evidence="2">
    <location>
        <begin position="130"/>
        <end position="149"/>
    </location>
</feature>
<keyword evidence="1" id="KW-0175">Coiled coil</keyword>
<proteinExistence type="predicted"/>
<evidence type="ECO:0000313" key="4">
    <source>
        <dbReference type="Proteomes" id="UP000444721"/>
    </source>
</evidence>
<dbReference type="AlphaFoldDB" id="A0A6A5C6V6"/>
<feature type="compositionally biased region" description="Polar residues" evidence="2">
    <location>
        <begin position="113"/>
        <end position="129"/>
    </location>
</feature>
<sequence>MQKSRLSTTSSSTNQNVRVSKSATKKSPSDQKSVLYRPSSNTSKKKKEWDSTISNLNVYKLSKEELEAKKKSRISKHQEYFKIHSPESYHPMRFMNVERPCSAPPSRVKPLVSTPTKEPSAKQTPKTVPTTLKSKNSSKTSKISSNTTLPSFNMDLNNTQFLNLSKFKQEFPQLDLLPLTSRILQQENSETSSESDKDKSLTNGADIFQEDDFHRFGEWSSNMHGTYDEGPAFEAASRNRETELDFIKNELLDLRSNVLFKKESESKAIENLLEEKTRRESELEEKASYLQHELDISRKSYEDLDRRFSQYRKENEERTISLLQRIDELEKALKNSQNREDEPYVSHCQEQKEDPATDYVINGRSVLKSIEDTVIFTPKKNQTTPPQPVMQLDTKPVLRKSSPKDQSPAHNHFLDENKENIEIVKNGDECSPFSTYRYPVQFTDNAIEIHRPLIIGRDFSSTLQSNQLPSKQNKDFSPPSSFGNNSLQHSMLSNKVKKFNIREKH</sequence>
<name>A0A6A5C6V6_NAEFO</name>
<dbReference type="Proteomes" id="UP000444721">
    <property type="component" value="Unassembled WGS sequence"/>
</dbReference>
<feature type="region of interest" description="Disordered" evidence="2">
    <location>
        <begin position="398"/>
        <end position="418"/>
    </location>
</feature>
<feature type="compositionally biased region" description="Polar residues" evidence="2">
    <location>
        <begin position="478"/>
        <end position="493"/>
    </location>
</feature>
<dbReference type="OrthoDB" id="10410922at2759"/>
<dbReference type="EMBL" id="VFQX01000009">
    <property type="protein sequence ID" value="KAF0982592.1"/>
    <property type="molecule type" value="Genomic_DNA"/>
</dbReference>
<comment type="caution">
    <text evidence="3">The sequence shown here is derived from an EMBL/GenBank/DDBJ whole genome shotgun (WGS) entry which is preliminary data.</text>
</comment>